<evidence type="ECO:0000313" key="2">
    <source>
        <dbReference type="EMBL" id="TDW95004.1"/>
    </source>
</evidence>
<dbReference type="EMBL" id="SODU01000001">
    <property type="protein sequence ID" value="TDW95004.1"/>
    <property type="molecule type" value="Genomic_DNA"/>
</dbReference>
<evidence type="ECO:0000313" key="3">
    <source>
        <dbReference type="Proteomes" id="UP000295060"/>
    </source>
</evidence>
<name>A0ABY2FQF7_9ACTN</name>
<keyword evidence="3" id="KW-1185">Reference proteome</keyword>
<keyword evidence="1" id="KW-0732">Signal</keyword>
<protein>
    <submittedName>
        <fullName evidence="2">Uncharacterized protein</fullName>
    </submittedName>
</protein>
<proteinExistence type="predicted"/>
<reference evidence="2 3" key="1">
    <citation type="submission" date="2019-03" db="EMBL/GenBank/DDBJ databases">
        <title>Genomic Encyclopedia of Type Strains, Phase III (KMG-III): the genomes of soil and plant-associated and newly described type strains.</title>
        <authorList>
            <person name="Whitman W."/>
        </authorList>
    </citation>
    <scope>NUCLEOTIDE SEQUENCE [LARGE SCALE GENOMIC DNA]</scope>
    <source>
        <strain evidence="2 3">VKMAc-2574</strain>
    </source>
</reference>
<sequence length="313" mass="32981">MSVRLSTALTAAATAILLTGTGTGVATARTTAGTAASAACRMAPGSVTAGGDHTRTIVTATSPPTVQETPVYTDIYPDGQVRLSGSLENDPDVTGTGGRFSGYVVMGSTLYGSGYLLKEDGSVDRPTVGLSRVGGGWGDATFLESTTYWKYPDPPVLTSKYSLRSDGTLTRWDDRSGTVWSNKQTATGFAAVKTMALISQTATYDTFLANTRGGALYTIRIPRTSPMKPIVKQVRASTWQGFEAMVIEKCGVYGTILLGIDKDTGAGYLYAVGHANGTATVIKGLGKVPKTFTDPVYFRHVLRPGDNPMLFGE</sequence>
<dbReference type="RefSeq" id="WP_238175234.1">
    <property type="nucleotide sequence ID" value="NZ_SODU01000001.1"/>
</dbReference>
<organism evidence="2 3">
    <name type="scientific">Kribbella pratensis</name>
    <dbReference type="NCBI Taxonomy" id="2512112"/>
    <lineage>
        <taxon>Bacteria</taxon>
        <taxon>Bacillati</taxon>
        <taxon>Actinomycetota</taxon>
        <taxon>Actinomycetes</taxon>
        <taxon>Propionibacteriales</taxon>
        <taxon>Kribbellaceae</taxon>
        <taxon>Kribbella</taxon>
    </lineage>
</organism>
<feature type="signal peptide" evidence="1">
    <location>
        <begin position="1"/>
        <end position="28"/>
    </location>
</feature>
<evidence type="ECO:0000256" key="1">
    <source>
        <dbReference type="SAM" id="SignalP"/>
    </source>
</evidence>
<comment type="caution">
    <text evidence="2">The sequence shown here is derived from an EMBL/GenBank/DDBJ whole genome shotgun (WGS) entry which is preliminary data.</text>
</comment>
<accession>A0ABY2FQF7</accession>
<dbReference type="Proteomes" id="UP000295060">
    <property type="component" value="Unassembled WGS sequence"/>
</dbReference>
<gene>
    <name evidence="2" type="ORF">EV137_2336</name>
</gene>
<feature type="chain" id="PRO_5045109737" evidence="1">
    <location>
        <begin position="29"/>
        <end position="313"/>
    </location>
</feature>